<sequence length="129" mass="13863">MCAILCCACQMWYNAAMARLSLILFSCALSGFAAEAVAAGDPVNGRQLAVARKCTGCHGMDGNARSTSFRVTPMLAGQPASYLVKEMRNYASGKRIDESEDEQMAKAAAELSPGEMEDIAAFYEAQSRY</sequence>
<evidence type="ECO:0000256" key="6">
    <source>
        <dbReference type="PROSITE-ProRule" id="PRU00433"/>
    </source>
</evidence>
<accession>A0A2T0RZ94</accession>
<comment type="caution">
    <text evidence="9">The sequence shown here is derived from an EMBL/GenBank/DDBJ whole genome shotgun (WGS) entry which is preliminary data.</text>
</comment>
<dbReference type="GO" id="GO:0020037">
    <property type="term" value="F:heme binding"/>
    <property type="evidence" value="ECO:0007669"/>
    <property type="project" value="InterPro"/>
</dbReference>
<dbReference type="Gene3D" id="1.10.760.10">
    <property type="entry name" value="Cytochrome c-like domain"/>
    <property type="match status" value="1"/>
</dbReference>
<evidence type="ECO:0000259" key="8">
    <source>
        <dbReference type="PROSITE" id="PS51007"/>
    </source>
</evidence>
<dbReference type="AlphaFoldDB" id="A0A2T0RZ94"/>
<organism evidence="9 10">
    <name type="scientific">Aliiruegeria haliotis</name>
    <dbReference type="NCBI Taxonomy" id="1280846"/>
    <lineage>
        <taxon>Bacteria</taxon>
        <taxon>Pseudomonadati</taxon>
        <taxon>Pseudomonadota</taxon>
        <taxon>Alphaproteobacteria</taxon>
        <taxon>Rhodobacterales</taxon>
        <taxon>Roseobacteraceae</taxon>
        <taxon>Aliiruegeria</taxon>
    </lineage>
</organism>
<dbReference type="Pfam" id="PF00034">
    <property type="entry name" value="Cytochrom_C"/>
    <property type="match status" value="1"/>
</dbReference>
<evidence type="ECO:0000313" key="10">
    <source>
        <dbReference type="Proteomes" id="UP000239480"/>
    </source>
</evidence>
<feature type="domain" description="Cytochrome c" evidence="8">
    <location>
        <begin position="40"/>
        <end position="127"/>
    </location>
</feature>
<dbReference type="InterPro" id="IPR036909">
    <property type="entry name" value="Cyt_c-like_dom_sf"/>
</dbReference>
<name>A0A2T0RZ94_9RHOB</name>
<dbReference type="InterPro" id="IPR050597">
    <property type="entry name" value="Cytochrome_c_Oxidase_Subunit"/>
</dbReference>
<evidence type="ECO:0000313" key="9">
    <source>
        <dbReference type="EMBL" id="PRY26470.1"/>
    </source>
</evidence>
<dbReference type="GO" id="GO:0009055">
    <property type="term" value="F:electron transfer activity"/>
    <property type="evidence" value="ECO:0007669"/>
    <property type="project" value="InterPro"/>
</dbReference>
<dbReference type="Proteomes" id="UP000239480">
    <property type="component" value="Unassembled WGS sequence"/>
</dbReference>
<evidence type="ECO:0000256" key="7">
    <source>
        <dbReference type="SAM" id="SignalP"/>
    </source>
</evidence>
<keyword evidence="10" id="KW-1185">Reference proteome</keyword>
<keyword evidence="7" id="KW-0732">Signal</keyword>
<feature type="chain" id="PRO_5015690291" evidence="7">
    <location>
        <begin position="19"/>
        <end position="129"/>
    </location>
</feature>
<dbReference type="GO" id="GO:0046872">
    <property type="term" value="F:metal ion binding"/>
    <property type="evidence" value="ECO:0007669"/>
    <property type="project" value="UniProtKB-KW"/>
</dbReference>
<dbReference type="PANTHER" id="PTHR33751">
    <property type="entry name" value="CBB3-TYPE CYTOCHROME C OXIDASE SUBUNIT FIXP"/>
    <property type="match status" value="1"/>
</dbReference>
<feature type="signal peptide" evidence="7">
    <location>
        <begin position="1"/>
        <end position="18"/>
    </location>
</feature>
<evidence type="ECO:0000256" key="1">
    <source>
        <dbReference type="ARBA" id="ARBA00022448"/>
    </source>
</evidence>
<reference evidence="9 10" key="1">
    <citation type="submission" date="2018-03" db="EMBL/GenBank/DDBJ databases">
        <title>Genomic Encyclopedia of Archaeal and Bacterial Type Strains, Phase II (KMG-II): from individual species to whole genera.</title>
        <authorList>
            <person name="Goeker M."/>
        </authorList>
    </citation>
    <scope>NUCLEOTIDE SEQUENCE [LARGE SCALE GENOMIC DNA]</scope>
    <source>
        <strain evidence="9 10">DSM 29328</strain>
    </source>
</reference>
<proteinExistence type="predicted"/>
<dbReference type="EMBL" id="PVTD01000001">
    <property type="protein sequence ID" value="PRY26470.1"/>
    <property type="molecule type" value="Genomic_DNA"/>
</dbReference>
<gene>
    <name evidence="9" type="ORF">CLV78_101566</name>
</gene>
<dbReference type="PANTHER" id="PTHR33751:SF9">
    <property type="entry name" value="CYTOCHROME C4"/>
    <property type="match status" value="1"/>
</dbReference>
<dbReference type="InterPro" id="IPR009056">
    <property type="entry name" value="Cyt_c-like_dom"/>
</dbReference>
<keyword evidence="4" id="KW-0249">Electron transport</keyword>
<keyword evidence="5 6" id="KW-0408">Iron</keyword>
<dbReference type="SUPFAM" id="SSF46626">
    <property type="entry name" value="Cytochrome c"/>
    <property type="match status" value="1"/>
</dbReference>
<dbReference type="PROSITE" id="PS51007">
    <property type="entry name" value="CYTC"/>
    <property type="match status" value="1"/>
</dbReference>
<keyword evidence="3 6" id="KW-0479">Metal-binding</keyword>
<evidence type="ECO:0000256" key="3">
    <source>
        <dbReference type="ARBA" id="ARBA00022723"/>
    </source>
</evidence>
<evidence type="ECO:0000256" key="2">
    <source>
        <dbReference type="ARBA" id="ARBA00022617"/>
    </source>
</evidence>
<protein>
    <submittedName>
        <fullName evidence="9">Cytochrome c553</fullName>
    </submittedName>
</protein>
<evidence type="ECO:0000256" key="5">
    <source>
        <dbReference type="ARBA" id="ARBA00023004"/>
    </source>
</evidence>
<evidence type="ECO:0000256" key="4">
    <source>
        <dbReference type="ARBA" id="ARBA00022982"/>
    </source>
</evidence>
<keyword evidence="1" id="KW-0813">Transport</keyword>
<keyword evidence="2 6" id="KW-0349">Heme</keyword>